<dbReference type="PANTHER" id="PTHR34216">
    <property type="match status" value="1"/>
</dbReference>
<dbReference type="RefSeq" id="WP_069717503.1">
    <property type="nucleotide sequence ID" value="NZ_MJEH01000027.1"/>
</dbReference>
<keyword evidence="4" id="KW-1185">Reference proteome</keyword>
<feature type="domain" description="NodB homology" evidence="2">
    <location>
        <begin position="142"/>
        <end position="315"/>
    </location>
</feature>
<dbReference type="SUPFAM" id="SSF88713">
    <property type="entry name" value="Glycoside hydrolase/deacetylase"/>
    <property type="match status" value="1"/>
</dbReference>
<dbReference type="PROSITE" id="PS51677">
    <property type="entry name" value="NODB"/>
    <property type="match status" value="1"/>
</dbReference>
<name>A0A1E5LEI6_9BACI</name>
<evidence type="ECO:0000313" key="4">
    <source>
        <dbReference type="Proteomes" id="UP000095209"/>
    </source>
</evidence>
<sequence>MNKKIMKFFVAFGFFVLLFILAFSFRYVIEKYDILVKEHNGIFPKHQSFSLNSCERGSERSVRNLILDGSQTETIPILLYHRIIDEEDIDKRHYINGKINPMVVKTKDFKEQMLFLKNNGYQTLSMSELYAFLNQEIKIPEKTVVLTFDDGYKDNIIEAYPILKEYGFRATVFVITGAVTNRTYPFTPKYVQYASLKELKQSCDVFEYQSHTYNFHKKDHNERDDKPYLVTKTIENVMEDIKISVFQLDGENLSFAYPYGEYTTKSIDVLKKLGFKMAFTTEERVASSKDHLYEIPRFSIFSSTTFTEFKTYVQK</sequence>
<organism evidence="3 4">
    <name type="scientific">Bacillus solimangrovi</name>
    <dbReference type="NCBI Taxonomy" id="1305675"/>
    <lineage>
        <taxon>Bacteria</taxon>
        <taxon>Bacillati</taxon>
        <taxon>Bacillota</taxon>
        <taxon>Bacilli</taxon>
        <taxon>Bacillales</taxon>
        <taxon>Bacillaceae</taxon>
        <taxon>Bacillus</taxon>
    </lineage>
</organism>
<proteinExistence type="predicted"/>
<dbReference type="AlphaFoldDB" id="A0A1E5LEI6"/>
<dbReference type="Gene3D" id="3.20.20.370">
    <property type="entry name" value="Glycoside hydrolase/deacetylase"/>
    <property type="match status" value="1"/>
</dbReference>
<dbReference type="GO" id="GO:0016810">
    <property type="term" value="F:hydrolase activity, acting on carbon-nitrogen (but not peptide) bonds"/>
    <property type="evidence" value="ECO:0007669"/>
    <property type="project" value="InterPro"/>
</dbReference>
<protein>
    <recommendedName>
        <fullName evidence="2">NodB homology domain-containing protein</fullName>
    </recommendedName>
</protein>
<gene>
    <name evidence="3" type="ORF">BFG57_15710</name>
</gene>
<dbReference type="PANTHER" id="PTHR34216:SF7">
    <property type="entry name" value="POLY-BETA-1,6-N-ACETYL-D-GLUCOSAMINE N-DEACETYLASE"/>
    <property type="match status" value="1"/>
</dbReference>
<reference evidence="3 4" key="1">
    <citation type="submission" date="2016-08" db="EMBL/GenBank/DDBJ databases">
        <title>Genome of Bacillus solimangrovi GH2-4.</title>
        <authorList>
            <person name="Lim S."/>
            <person name="Kim B.-C."/>
        </authorList>
    </citation>
    <scope>NUCLEOTIDE SEQUENCE [LARGE SCALE GENOMIC DNA]</scope>
    <source>
        <strain evidence="3 4">GH2-4</strain>
    </source>
</reference>
<evidence type="ECO:0000259" key="2">
    <source>
        <dbReference type="PROSITE" id="PS51677"/>
    </source>
</evidence>
<dbReference type="CDD" id="cd10966">
    <property type="entry name" value="CE4_yadE_5s"/>
    <property type="match status" value="1"/>
</dbReference>
<dbReference type="InterPro" id="IPR011330">
    <property type="entry name" value="Glyco_hydro/deAcase_b/a-brl"/>
</dbReference>
<evidence type="ECO:0000256" key="1">
    <source>
        <dbReference type="ARBA" id="ARBA00022729"/>
    </source>
</evidence>
<dbReference type="GO" id="GO:0005975">
    <property type="term" value="P:carbohydrate metabolic process"/>
    <property type="evidence" value="ECO:0007669"/>
    <property type="project" value="InterPro"/>
</dbReference>
<dbReference type="OrthoDB" id="9778320at2"/>
<dbReference type="STRING" id="1305675.BFG57_15710"/>
<dbReference type="Pfam" id="PF01522">
    <property type="entry name" value="Polysacc_deac_1"/>
    <property type="match status" value="1"/>
</dbReference>
<evidence type="ECO:0000313" key="3">
    <source>
        <dbReference type="EMBL" id="OEH92501.1"/>
    </source>
</evidence>
<dbReference type="InterPro" id="IPR051398">
    <property type="entry name" value="Polysacch_Deacetylase"/>
</dbReference>
<dbReference type="EMBL" id="MJEH01000027">
    <property type="protein sequence ID" value="OEH92501.1"/>
    <property type="molecule type" value="Genomic_DNA"/>
</dbReference>
<dbReference type="Proteomes" id="UP000095209">
    <property type="component" value="Unassembled WGS sequence"/>
</dbReference>
<dbReference type="InterPro" id="IPR002509">
    <property type="entry name" value="NODB_dom"/>
</dbReference>
<comment type="caution">
    <text evidence="3">The sequence shown here is derived from an EMBL/GenBank/DDBJ whole genome shotgun (WGS) entry which is preliminary data.</text>
</comment>
<keyword evidence="1" id="KW-0732">Signal</keyword>
<accession>A0A1E5LEI6</accession>